<evidence type="ECO:0000313" key="2">
    <source>
        <dbReference type="EMBL" id="KAK2964899.1"/>
    </source>
</evidence>
<feature type="compositionally biased region" description="Polar residues" evidence="1">
    <location>
        <begin position="190"/>
        <end position="203"/>
    </location>
</feature>
<feature type="compositionally biased region" description="Basic and acidic residues" evidence="1">
    <location>
        <begin position="107"/>
        <end position="118"/>
    </location>
</feature>
<sequence length="226" mass="24941">MTDIDFTDFDDINPTTTSSQPAPAAPSSATKRTRQYDSGAGARKQAPKRTSTRDDQVDLIESREPQIQKSQRIHLDLFDDEDQPPRHVQTAPVKGRPKRQIGTVIDTTKDQKAQKERLLNAFASKPKTSVSSSRVGKLQPAESSQFSKPYHSSATSSTSKQPQPTNLVQRKLPKDPSSSDSRDILGDIPSQESQNTPQSISDQQSEHKPDDLMNDLVDMMDSLAGL</sequence>
<reference evidence="2 3" key="1">
    <citation type="journal article" date="2022" name="bioRxiv">
        <title>Genomics of Preaxostyla Flagellates Illuminates Evolutionary Transitions and the Path Towards Mitochondrial Loss.</title>
        <authorList>
            <person name="Novak L.V.F."/>
            <person name="Treitli S.C."/>
            <person name="Pyrih J."/>
            <person name="Halakuc P."/>
            <person name="Pipaliya S.V."/>
            <person name="Vacek V."/>
            <person name="Brzon O."/>
            <person name="Soukal P."/>
            <person name="Eme L."/>
            <person name="Dacks J.B."/>
            <person name="Karnkowska A."/>
            <person name="Elias M."/>
            <person name="Hampl V."/>
        </authorList>
    </citation>
    <scope>NUCLEOTIDE SEQUENCE [LARGE SCALE GENOMIC DNA]</scope>
    <source>
        <strain evidence="2">NAU3</strain>
        <tissue evidence="2">Gut</tissue>
    </source>
</reference>
<protein>
    <submittedName>
        <fullName evidence="2">Uncharacterized protein</fullName>
    </submittedName>
</protein>
<gene>
    <name evidence="2" type="ORF">BLNAU_200</name>
</gene>
<accession>A0ABQ9YMB8</accession>
<feature type="compositionally biased region" description="Basic and acidic residues" evidence="1">
    <location>
        <begin position="51"/>
        <end position="66"/>
    </location>
</feature>
<evidence type="ECO:0000313" key="3">
    <source>
        <dbReference type="Proteomes" id="UP001281761"/>
    </source>
</evidence>
<organism evidence="2 3">
    <name type="scientific">Blattamonas nauphoetae</name>
    <dbReference type="NCBI Taxonomy" id="2049346"/>
    <lineage>
        <taxon>Eukaryota</taxon>
        <taxon>Metamonada</taxon>
        <taxon>Preaxostyla</taxon>
        <taxon>Oxymonadida</taxon>
        <taxon>Blattamonas</taxon>
    </lineage>
</organism>
<dbReference type="Proteomes" id="UP001281761">
    <property type="component" value="Unassembled WGS sequence"/>
</dbReference>
<feature type="region of interest" description="Disordered" evidence="1">
    <location>
        <begin position="1"/>
        <end position="211"/>
    </location>
</feature>
<feature type="compositionally biased region" description="Polar residues" evidence="1">
    <location>
        <begin position="141"/>
        <end position="168"/>
    </location>
</feature>
<dbReference type="EMBL" id="JARBJD010000001">
    <property type="protein sequence ID" value="KAK2964899.1"/>
    <property type="molecule type" value="Genomic_DNA"/>
</dbReference>
<evidence type="ECO:0000256" key="1">
    <source>
        <dbReference type="SAM" id="MobiDB-lite"/>
    </source>
</evidence>
<feature type="compositionally biased region" description="Acidic residues" evidence="1">
    <location>
        <begin position="1"/>
        <end position="11"/>
    </location>
</feature>
<name>A0ABQ9YMB8_9EUKA</name>
<comment type="caution">
    <text evidence="2">The sequence shown here is derived from an EMBL/GenBank/DDBJ whole genome shotgun (WGS) entry which is preliminary data.</text>
</comment>
<proteinExistence type="predicted"/>
<feature type="compositionally biased region" description="Low complexity" evidence="1">
    <location>
        <begin position="12"/>
        <end position="30"/>
    </location>
</feature>
<keyword evidence="3" id="KW-1185">Reference proteome</keyword>